<accession>A0ACC1PTR2</accession>
<dbReference type="EMBL" id="JAPDGR010000002">
    <property type="protein sequence ID" value="KAJ2999380.1"/>
    <property type="molecule type" value="Genomic_DNA"/>
</dbReference>
<evidence type="ECO:0000313" key="2">
    <source>
        <dbReference type="Proteomes" id="UP001143856"/>
    </source>
</evidence>
<evidence type="ECO:0000313" key="1">
    <source>
        <dbReference type="EMBL" id="KAJ2999380.1"/>
    </source>
</evidence>
<sequence length="272" mass="28359">MDITGNAYVIGASGIGRACALAFSRYGVSGLIVADLNIEDAEAAVKECKDVASNASFQAKGVLMDITNNESVSTALADGTKFLGRIDYCVNSAGVGVRNASEIAKADVDEFNNMLQVNVAGAFLITRAMSAVMKNQEPKQIDPTSPRRGLTRGAIVNIGSASAFAATPGMIQYTTAKHAVLGITKNAALDNAAYCIRVNSVCPSWVDTPMLRKAIDDTPELETLINKAVPLGRIALAEEVADAVIFLCSPRASYAVGCSLILDGGTLLTGHA</sequence>
<keyword evidence="2" id="KW-1185">Reference proteome</keyword>
<proteinExistence type="predicted"/>
<reference evidence="1" key="1">
    <citation type="submission" date="2022-10" db="EMBL/GenBank/DDBJ databases">
        <title>Genome Sequence of Xylaria curta.</title>
        <authorList>
            <person name="Buettner E."/>
        </authorList>
    </citation>
    <scope>NUCLEOTIDE SEQUENCE</scope>
    <source>
        <strain evidence="1">Babe10</strain>
    </source>
</reference>
<dbReference type="Proteomes" id="UP001143856">
    <property type="component" value="Unassembled WGS sequence"/>
</dbReference>
<comment type="caution">
    <text evidence="1">The sequence shown here is derived from an EMBL/GenBank/DDBJ whole genome shotgun (WGS) entry which is preliminary data.</text>
</comment>
<protein>
    <submittedName>
        <fullName evidence="1">Uncharacterized protein</fullName>
    </submittedName>
</protein>
<gene>
    <name evidence="1" type="ORF">NUW58_g12</name>
</gene>
<organism evidence="1 2">
    <name type="scientific">Xylaria curta</name>
    <dbReference type="NCBI Taxonomy" id="42375"/>
    <lineage>
        <taxon>Eukaryota</taxon>
        <taxon>Fungi</taxon>
        <taxon>Dikarya</taxon>
        <taxon>Ascomycota</taxon>
        <taxon>Pezizomycotina</taxon>
        <taxon>Sordariomycetes</taxon>
        <taxon>Xylariomycetidae</taxon>
        <taxon>Xylariales</taxon>
        <taxon>Xylariaceae</taxon>
        <taxon>Xylaria</taxon>
    </lineage>
</organism>
<name>A0ACC1PTR2_9PEZI</name>